<comment type="caution">
    <text evidence="2">The sequence shown here is derived from an EMBL/GenBank/DDBJ whole genome shotgun (WGS) entry which is preliminary data.</text>
</comment>
<feature type="transmembrane region" description="Helical" evidence="1">
    <location>
        <begin position="74"/>
        <end position="91"/>
    </location>
</feature>
<gene>
    <name evidence="2" type="ORF">C3L50_15565</name>
</gene>
<keyword evidence="3" id="KW-1185">Reference proteome</keyword>
<sequence>MKILTIIIRTAIGLLLLSVAIGYFLKLTPEPVTNGNFKAFEIGFVSSEYLIPIVKFVTLLCGLAFVFDRYITIASLLILPFTINALFLDYYLTPQALPVSIFVFLGNFFIIYLHRKNYKKLFKVK</sequence>
<evidence type="ECO:0000256" key="1">
    <source>
        <dbReference type="SAM" id="Phobius"/>
    </source>
</evidence>
<keyword evidence="1" id="KW-1133">Transmembrane helix</keyword>
<dbReference type="OrthoDB" id="8161897at2"/>
<dbReference type="RefSeq" id="WP_103807110.1">
    <property type="nucleotide sequence ID" value="NZ_CAKZGH010000001.1"/>
</dbReference>
<protein>
    <submittedName>
        <fullName evidence="2">DoxX family protein</fullName>
    </submittedName>
</protein>
<organism evidence="2 3">
    <name type="scientific">Flavobacterium alvei</name>
    <dbReference type="NCBI Taxonomy" id="2080416"/>
    <lineage>
        <taxon>Bacteria</taxon>
        <taxon>Pseudomonadati</taxon>
        <taxon>Bacteroidota</taxon>
        <taxon>Flavobacteriia</taxon>
        <taxon>Flavobacteriales</taxon>
        <taxon>Flavobacteriaceae</taxon>
        <taxon>Flavobacterium</taxon>
    </lineage>
</organism>
<feature type="transmembrane region" description="Helical" evidence="1">
    <location>
        <begin position="49"/>
        <end position="67"/>
    </location>
</feature>
<keyword evidence="1" id="KW-0812">Transmembrane</keyword>
<dbReference type="EMBL" id="PQVG01000012">
    <property type="protein sequence ID" value="POY36184.1"/>
    <property type="molecule type" value="Genomic_DNA"/>
</dbReference>
<accession>A0A2S5A0X4</accession>
<reference evidence="2 3" key="1">
    <citation type="submission" date="2018-01" db="EMBL/GenBank/DDBJ databases">
        <authorList>
            <person name="Gaut B.S."/>
            <person name="Morton B.R."/>
            <person name="Clegg M.T."/>
            <person name="Duvall M.R."/>
        </authorList>
    </citation>
    <scope>NUCLEOTIDE SEQUENCE [LARGE SCALE GENOMIC DNA]</scope>
    <source>
        <strain evidence="2 3">HR-AY</strain>
    </source>
</reference>
<evidence type="ECO:0000313" key="3">
    <source>
        <dbReference type="Proteomes" id="UP000237310"/>
    </source>
</evidence>
<dbReference type="Proteomes" id="UP000237310">
    <property type="component" value="Unassembled WGS sequence"/>
</dbReference>
<feature type="transmembrane region" description="Helical" evidence="1">
    <location>
        <begin position="97"/>
        <end position="113"/>
    </location>
</feature>
<name>A0A2S5A0X4_9FLAO</name>
<evidence type="ECO:0000313" key="2">
    <source>
        <dbReference type="EMBL" id="POY36184.1"/>
    </source>
</evidence>
<feature type="transmembrane region" description="Helical" evidence="1">
    <location>
        <begin position="7"/>
        <end position="25"/>
    </location>
</feature>
<keyword evidence="1" id="KW-0472">Membrane</keyword>
<dbReference type="AlphaFoldDB" id="A0A2S5A0X4"/>
<proteinExistence type="predicted"/>